<organism evidence="1 2">
    <name type="scientific">Kaistella carnis</name>
    <dbReference type="NCBI Taxonomy" id="1241979"/>
    <lineage>
        <taxon>Bacteria</taxon>
        <taxon>Pseudomonadati</taxon>
        <taxon>Bacteroidota</taxon>
        <taxon>Flavobacteriia</taxon>
        <taxon>Flavobacteriales</taxon>
        <taxon>Weeksellaceae</taxon>
        <taxon>Chryseobacterium group</taxon>
        <taxon>Kaistella</taxon>
    </lineage>
</organism>
<gene>
    <name evidence="1" type="ORF">EIB73_05680</name>
</gene>
<protein>
    <submittedName>
        <fullName evidence="1">DUF3024 domain-containing protein</fullName>
    </submittedName>
</protein>
<reference evidence="2" key="1">
    <citation type="submission" date="2018-11" db="EMBL/GenBank/DDBJ databases">
        <title>Proposal to divide the Flavobacteriaceae and reorganize its genera based on Amino Acid Identity values calculated from whole genome sequences.</title>
        <authorList>
            <person name="Nicholson A.C."/>
            <person name="Gulvik C.A."/>
            <person name="Whitney A.M."/>
            <person name="Humrighouse B.W."/>
            <person name="Bell M."/>
            <person name="Holmes B."/>
            <person name="Steigerwalt A.G."/>
            <person name="Villarma A."/>
            <person name="Sheth M."/>
            <person name="Batra D."/>
            <person name="Pryor J."/>
            <person name="Bernardet J.-F."/>
            <person name="Hugo C."/>
            <person name="Kampfer P."/>
            <person name="Newman J.D."/>
            <person name="McQuiston J.R."/>
        </authorList>
    </citation>
    <scope>NUCLEOTIDE SEQUENCE [LARGE SCALE GENOMIC DNA]</scope>
    <source>
        <strain evidence="2">G0081</strain>
    </source>
</reference>
<name>A0A3G8XLW0_9FLAO</name>
<proteinExistence type="predicted"/>
<dbReference type="Proteomes" id="UP000270185">
    <property type="component" value="Chromosome"/>
</dbReference>
<dbReference type="InterPro" id="IPR021388">
    <property type="entry name" value="DUF3024"/>
</dbReference>
<dbReference type="AlphaFoldDB" id="A0A3G8XLW0"/>
<dbReference type="KEGG" id="ccas:EIB73_05680"/>
<evidence type="ECO:0000313" key="2">
    <source>
        <dbReference type="Proteomes" id="UP000270185"/>
    </source>
</evidence>
<accession>A0A3G8XLW0</accession>
<dbReference type="RefSeq" id="WP_125023486.1">
    <property type="nucleotide sequence ID" value="NZ_CP034159.1"/>
</dbReference>
<dbReference type="OrthoDB" id="1362002at2"/>
<keyword evidence="2" id="KW-1185">Reference proteome</keyword>
<dbReference type="EMBL" id="CP034159">
    <property type="protein sequence ID" value="AZI32717.1"/>
    <property type="molecule type" value="Genomic_DNA"/>
</dbReference>
<sequence length="114" mass="13852">MEQKNINIQEQYLKTFIETLRPQDLEIRKQVDIGYSWQNNTAILFEIRPKWDHPEELMNTEFAKIRYTKTQKEYKLYWMRGTGKWEIYEPFPTATNLQELLNVIKEDAHSCFFG</sequence>
<dbReference type="Pfam" id="PF11225">
    <property type="entry name" value="DUF3024"/>
    <property type="match status" value="1"/>
</dbReference>
<evidence type="ECO:0000313" key="1">
    <source>
        <dbReference type="EMBL" id="AZI32717.1"/>
    </source>
</evidence>